<evidence type="ECO:0000313" key="30">
    <source>
        <dbReference type="Proteomes" id="UP000332933"/>
    </source>
</evidence>
<evidence type="ECO:0000256" key="2">
    <source>
        <dbReference type="ARBA" id="ARBA00004569"/>
    </source>
</evidence>
<dbReference type="EC" id="3.1.2.2" evidence="19"/>
<evidence type="ECO:0000256" key="21">
    <source>
        <dbReference type="ARBA" id="ARBA00043210"/>
    </source>
</evidence>
<evidence type="ECO:0000256" key="1">
    <source>
        <dbReference type="ARBA" id="ARBA00004496"/>
    </source>
</evidence>
<name>A0A485KYR3_9STRA</name>
<evidence type="ECO:0000256" key="17">
    <source>
        <dbReference type="ARBA" id="ARBA00037002"/>
    </source>
</evidence>
<reference evidence="29 30" key="1">
    <citation type="submission" date="2019-03" db="EMBL/GenBank/DDBJ databases">
        <authorList>
            <person name="Gaulin E."/>
            <person name="Dumas B."/>
        </authorList>
    </citation>
    <scope>NUCLEOTIDE SEQUENCE [LARGE SCALE GENOMIC DNA]</scope>
    <source>
        <strain evidence="29">CBS 568.67</strain>
    </source>
</reference>
<keyword evidence="6" id="KW-0963">Cytoplasm</keyword>
<dbReference type="GO" id="GO:0005758">
    <property type="term" value="C:mitochondrial intermembrane space"/>
    <property type="evidence" value="ECO:0007669"/>
    <property type="project" value="UniProtKB-SubCell"/>
</dbReference>
<evidence type="ECO:0000256" key="5">
    <source>
        <dbReference type="ARBA" id="ARBA00022475"/>
    </source>
</evidence>
<comment type="catalytic activity">
    <reaction evidence="26">
        <text>tetradecanoyl-CoA + H2O = tetradecanoate + CoA + H(+)</text>
        <dbReference type="Rhea" id="RHEA:40119"/>
        <dbReference type="ChEBI" id="CHEBI:15377"/>
        <dbReference type="ChEBI" id="CHEBI:15378"/>
        <dbReference type="ChEBI" id="CHEBI:30807"/>
        <dbReference type="ChEBI" id="CHEBI:57287"/>
        <dbReference type="ChEBI" id="CHEBI:57385"/>
    </reaction>
    <physiologicalReaction direction="left-to-right" evidence="26">
        <dbReference type="Rhea" id="RHEA:40120"/>
    </physiologicalReaction>
</comment>
<evidence type="ECO:0000313" key="29">
    <source>
        <dbReference type="EMBL" id="VFT90536.1"/>
    </source>
</evidence>
<keyword evidence="9" id="KW-0378">Hydrolase</keyword>
<evidence type="ECO:0000256" key="13">
    <source>
        <dbReference type="ARBA" id="ARBA00023128"/>
    </source>
</evidence>
<comment type="catalytic activity">
    <reaction evidence="17">
        <text>(9Z)-octadecenoyl-CoA + H2O = (9Z)-octadecenoate + CoA + H(+)</text>
        <dbReference type="Rhea" id="RHEA:40139"/>
        <dbReference type="ChEBI" id="CHEBI:15377"/>
        <dbReference type="ChEBI" id="CHEBI:15378"/>
        <dbReference type="ChEBI" id="CHEBI:30823"/>
        <dbReference type="ChEBI" id="CHEBI:57287"/>
        <dbReference type="ChEBI" id="CHEBI:57387"/>
    </reaction>
    <physiologicalReaction direction="left-to-right" evidence="17">
        <dbReference type="Rhea" id="RHEA:40140"/>
    </physiologicalReaction>
</comment>
<evidence type="ECO:0000256" key="4">
    <source>
        <dbReference type="ARBA" id="ARBA00004637"/>
    </source>
</evidence>
<keyword evidence="10" id="KW-0276">Fatty acid metabolism</keyword>
<evidence type="ECO:0000259" key="27">
    <source>
        <dbReference type="Pfam" id="PF03061"/>
    </source>
</evidence>
<organism evidence="29 30">
    <name type="scientific">Aphanomyces stellatus</name>
    <dbReference type="NCBI Taxonomy" id="120398"/>
    <lineage>
        <taxon>Eukaryota</taxon>
        <taxon>Sar</taxon>
        <taxon>Stramenopiles</taxon>
        <taxon>Oomycota</taxon>
        <taxon>Saprolegniomycetes</taxon>
        <taxon>Saprolegniales</taxon>
        <taxon>Verrucalvaceae</taxon>
        <taxon>Aphanomyces</taxon>
    </lineage>
</organism>
<dbReference type="PANTHER" id="PTHR12418">
    <property type="entry name" value="ACYL-COENZYME A THIOESTERASE THEM4"/>
    <property type="match status" value="1"/>
</dbReference>
<evidence type="ECO:0000256" key="16">
    <source>
        <dbReference type="ARBA" id="ARBA00035852"/>
    </source>
</evidence>
<evidence type="ECO:0000256" key="15">
    <source>
        <dbReference type="ARBA" id="ARBA00023273"/>
    </source>
</evidence>
<dbReference type="PANTHER" id="PTHR12418:SF19">
    <property type="entry name" value="ACYL-COENZYME A THIOESTERASE THEM4"/>
    <property type="match status" value="1"/>
</dbReference>
<evidence type="ECO:0000256" key="24">
    <source>
        <dbReference type="ARBA" id="ARBA00047969"/>
    </source>
</evidence>
<dbReference type="AlphaFoldDB" id="A0A485KYR3"/>
<comment type="catalytic activity">
    <reaction evidence="16">
        <text>(5Z,8Z,11Z,14Z)-eicosatetraenoyl-CoA + H2O = (5Z,8Z,11Z,14Z)-eicosatetraenoate + CoA + H(+)</text>
        <dbReference type="Rhea" id="RHEA:40151"/>
        <dbReference type="ChEBI" id="CHEBI:15377"/>
        <dbReference type="ChEBI" id="CHEBI:15378"/>
        <dbReference type="ChEBI" id="CHEBI:32395"/>
        <dbReference type="ChEBI" id="CHEBI:57287"/>
        <dbReference type="ChEBI" id="CHEBI:57368"/>
    </reaction>
    <physiologicalReaction direction="left-to-right" evidence="16">
        <dbReference type="Rhea" id="RHEA:40152"/>
    </physiologicalReaction>
</comment>
<gene>
    <name evidence="29" type="primary">Aste57867_13703</name>
    <name evidence="28" type="ORF">As57867_013653</name>
    <name evidence="29" type="ORF">ASTE57867_13703</name>
</gene>
<evidence type="ECO:0000256" key="3">
    <source>
        <dbReference type="ARBA" id="ARBA00004632"/>
    </source>
</evidence>
<evidence type="ECO:0000256" key="7">
    <source>
        <dbReference type="ARBA" id="ARBA00022703"/>
    </source>
</evidence>
<dbReference type="Proteomes" id="UP000332933">
    <property type="component" value="Unassembled WGS sequence"/>
</dbReference>
<dbReference type="EMBL" id="CAADRA010005498">
    <property type="protein sequence ID" value="VFT90536.1"/>
    <property type="molecule type" value="Genomic_DNA"/>
</dbReference>
<dbReference type="InterPro" id="IPR029069">
    <property type="entry name" value="HotDog_dom_sf"/>
</dbReference>
<evidence type="ECO:0000313" key="28">
    <source>
        <dbReference type="EMBL" id="KAF0695486.1"/>
    </source>
</evidence>
<proteinExistence type="inferred from homology"/>
<dbReference type="InterPro" id="IPR006683">
    <property type="entry name" value="Thioestr_dom"/>
</dbReference>
<evidence type="ECO:0000256" key="23">
    <source>
        <dbReference type="ARBA" id="ARBA00047734"/>
    </source>
</evidence>
<evidence type="ECO:0000256" key="11">
    <source>
        <dbReference type="ARBA" id="ARBA00022946"/>
    </source>
</evidence>
<protein>
    <recommendedName>
        <fullName evidence="20">Acyl-coenzyme A thioesterase THEM4</fullName>
        <ecNumber evidence="19">3.1.2.2</ecNumber>
    </recommendedName>
    <alternativeName>
        <fullName evidence="21">Thioesterase superfamily member 4</fullName>
    </alternativeName>
</protein>
<evidence type="ECO:0000256" key="18">
    <source>
        <dbReference type="ARBA" id="ARBA00038456"/>
    </source>
</evidence>
<keyword evidence="11" id="KW-0809">Transit peptide</keyword>
<dbReference type="SUPFAM" id="SSF54637">
    <property type="entry name" value="Thioesterase/thiol ester dehydrase-isomerase"/>
    <property type="match status" value="1"/>
</dbReference>
<dbReference type="GO" id="GO:0016787">
    <property type="term" value="F:hydrolase activity"/>
    <property type="evidence" value="ECO:0007669"/>
    <property type="project" value="UniProtKB-KW"/>
</dbReference>
<keyword evidence="15" id="KW-0966">Cell projection</keyword>
<evidence type="ECO:0000256" key="20">
    <source>
        <dbReference type="ARBA" id="ARBA00040123"/>
    </source>
</evidence>
<evidence type="ECO:0000256" key="9">
    <source>
        <dbReference type="ARBA" id="ARBA00022801"/>
    </source>
</evidence>
<comment type="catalytic activity">
    <reaction evidence="25">
        <text>dodecanoyl-CoA + H2O = dodecanoate + CoA + H(+)</text>
        <dbReference type="Rhea" id="RHEA:30135"/>
        <dbReference type="ChEBI" id="CHEBI:15377"/>
        <dbReference type="ChEBI" id="CHEBI:15378"/>
        <dbReference type="ChEBI" id="CHEBI:18262"/>
        <dbReference type="ChEBI" id="CHEBI:57287"/>
        <dbReference type="ChEBI" id="CHEBI:57375"/>
    </reaction>
    <physiologicalReaction direction="left-to-right" evidence="25">
        <dbReference type="Rhea" id="RHEA:30136"/>
    </physiologicalReaction>
</comment>
<accession>A0A485KYR3</accession>
<evidence type="ECO:0000256" key="6">
    <source>
        <dbReference type="ARBA" id="ARBA00022490"/>
    </source>
</evidence>
<dbReference type="InterPro" id="IPR052365">
    <property type="entry name" value="THEM4/THEM5_acyl-CoA_thioest"/>
</dbReference>
<evidence type="ECO:0000256" key="12">
    <source>
        <dbReference type="ARBA" id="ARBA00023098"/>
    </source>
</evidence>
<dbReference type="Pfam" id="PF03061">
    <property type="entry name" value="4HBT"/>
    <property type="match status" value="1"/>
</dbReference>
<comment type="catalytic activity">
    <reaction evidence="23">
        <text>hexadecanoyl-CoA + H2O = hexadecanoate + CoA + H(+)</text>
        <dbReference type="Rhea" id="RHEA:16645"/>
        <dbReference type="ChEBI" id="CHEBI:7896"/>
        <dbReference type="ChEBI" id="CHEBI:15377"/>
        <dbReference type="ChEBI" id="CHEBI:15378"/>
        <dbReference type="ChEBI" id="CHEBI:57287"/>
        <dbReference type="ChEBI" id="CHEBI:57379"/>
        <dbReference type="EC" id="3.1.2.2"/>
    </reaction>
    <physiologicalReaction direction="left-to-right" evidence="23">
        <dbReference type="Rhea" id="RHEA:16646"/>
    </physiologicalReaction>
</comment>
<evidence type="ECO:0000256" key="14">
    <source>
        <dbReference type="ARBA" id="ARBA00023136"/>
    </source>
</evidence>
<keyword evidence="12" id="KW-0443">Lipid metabolism</keyword>
<evidence type="ECO:0000256" key="8">
    <source>
        <dbReference type="ARBA" id="ARBA00022792"/>
    </source>
</evidence>
<comment type="subcellular location">
    <subcellularLocation>
        <location evidence="3">Cell projection</location>
        <location evidence="3">Ruffle membrane</location>
    </subcellularLocation>
    <subcellularLocation>
        <location evidence="1">Cytoplasm</location>
    </subcellularLocation>
    <subcellularLocation>
        <location evidence="4">Mitochondrion inner membrane</location>
        <topology evidence="4">Peripheral membrane protein</topology>
    </subcellularLocation>
    <subcellularLocation>
        <location evidence="2">Mitochondrion intermembrane space</location>
    </subcellularLocation>
</comment>
<sequence>MTRYRSRVSTLVSDRRIHRSRSVATFASREFTTLRPRLTVSAVPSKIAAIAGDPSYTSMRASVYQDISIAPFDVHFFHSILEEDKYEAFELYGHVNKTEATGFIHFGDKLCGHDGVVHGGCIATMFDEFIVMTMLWTEGTVGFTANLSVNYHKPLLPRTSGIVHLELAKKEGRKVFYKASLVDDDGTLYSDATSLYILPRH</sequence>
<keyword evidence="13" id="KW-0496">Mitochondrion</keyword>
<dbReference type="CDD" id="cd03443">
    <property type="entry name" value="PaaI_thioesterase"/>
    <property type="match status" value="1"/>
</dbReference>
<evidence type="ECO:0000256" key="19">
    <source>
        <dbReference type="ARBA" id="ARBA00038848"/>
    </source>
</evidence>
<keyword evidence="7" id="KW-0053">Apoptosis</keyword>
<dbReference type="OrthoDB" id="506431at2759"/>
<keyword evidence="30" id="KW-1185">Reference proteome</keyword>
<keyword evidence="14" id="KW-0472">Membrane</keyword>
<evidence type="ECO:0000256" key="25">
    <source>
        <dbReference type="ARBA" id="ARBA00048074"/>
    </source>
</evidence>
<evidence type="ECO:0000256" key="10">
    <source>
        <dbReference type="ARBA" id="ARBA00022832"/>
    </source>
</evidence>
<keyword evidence="5" id="KW-1003">Cell membrane</keyword>
<reference evidence="28" key="2">
    <citation type="submission" date="2019-06" db="EMBL/GenBank/DDBJ databases">
        <title>Genomics analysis of Aphanomyces spp. identifies a new class of oomycete effector associated with host adaptation.</title>
        <authorList>
            <person name="Gaulin E."/>
        </authorList>
    </citation>
    <scope>NUCLEOTIDE SEQUENCE</scope>
    <source>
        <strain evidence="28">CBS 578.67</strain>
    </source>
</reference>
<dbReference type="GO" id="GO:0006631">
    <property type="term" value="P:fatty acid metabolic process"/>
    <property type="evidence" value="ECO:0007669"/>
    <property type="project" value="UniProtKB-KW"/>
</dbReference>
<evidence type="ECO:0000256" key="26">
    <source>
        <dbReference type="ARBA" id="ARBA00048180"/>
    </source>
</evidence>
<dbReference type="Gene3D" id="3.10.129.10">
    <property type="entry name" value="Hotdog Thioesterase"/>
    <property type="match status" value="1"/>
</dbReference>
<dbReference type="GO" id="GO:0032587">
    <property type="term" value="C:ruffle membrane"/>
    <property type="evidence" value="ECO:0007669"/>
    <property type="project" value="UniProtKB-SubCell"/>
</dbReference>
<comment type="similarity">
    <text evidence="18">Belongs to the THEM4/THEM5 thioesterase family.</text>
</comment>
<comment type="catalytic activity">
    <reaction evidence="22">
        <text>octanoyl-CoA + H2O = octanoate + CoA + H(+)</text>
        <dbReference type="Rhea" id="RHEA:30143"/>
        <dbReference type="ChEBI" id="CHEBI:15377"/>
        <dbReference type="ChEBI" id="CHEBI:15378"/>
        <dbReference type="ChEBI" id="CHEBI:25646"/>
        <dbReference type="ChEBI" id="CHEBI:57287"/>
        <dbReference type="ChEBI" id="CHEBI:57386"/>
    </reaction>
    <physiologicalReaction direction="left-to-right" evidence="22">
        <dbReference type="Rhea" id="RHEA:30144"/>
    </physiologicalReaction>
</comment>
<evidence type="ECO:0000256" key="22">
    <source>
        <dbReference type="ARBA" id="ARBA00047588"/>
    </source>
</evidence>
<dbReference type="EMBL" id="VJMH01005477">
    <property type="protein sequence ID" value="KAF0695486.1"/>
    <property type="molecule type" value="Genomic_DNA"/>
</dbReference>
<keyword evidence="8" id="KW-0999">Mitochondrion inner membrane</keyword>
<feature type="domain" description="Thioesterase" evidence="27">
    <location>
        <begin position="115"/>
        <end position="188"/>
    </location>
</feature>
<comment type="catalytic activity">
    <reaction evidence="24">
        <text>decanoyl-CoA + H2O = decanoate + CoA + H(+)</text>
        <dbReference type="Rhea" id="RHEA:40059"/>
        <dbReference type="ChEBI" id="CHEBI:15377"/>
        <dbReference type="ChEBI" id="CHEBI:15378"/>
        <dbReference type="ChEBI" id="CHEBI:27689"/>
        <dbReference type="ChEBI" id="CHEBI:57287"/>
        <dbReference type="ChEBI" id="CHEBI:61430"/>
    </reaction>
    <physiologicalReaction direction="left-to-right" evidence="24">
        <dbReference type="Rhea" id="RHEA:40060"/>
    </physiologicalReaction>
</comment>
<dbReference type="GO" id="GO:0005743">
    <property type="term" value="C:mitochondrial inner membrane"/>
    <property type="evidence" value="ECO:0007669"/>
    <property type="project" value="UniProtKB-SubCell"/>
</dbReference>